<dbReference type="Proteomes" id="UP001500353">
    <property type="component" value="Unassembled WGS sequence"/>
</dbReference>
<proteinExistence type="predicted"/>
<accession>A0ABP9M6U7</accession>
<feature type="transmembrane region" description="Helical" evidence="1">
    <location>
        <begin position="299"/>
        <end position="318"/>
    </location>
</feature>
<evidence type="ECO:0000313" key="2">
    <source>
        <dbReference type="EMBL" id="GAA5090181.1"/>
    </source>
</evidence>
<gene>
    <name evidence="2" type="ORF">GCM10023210_15970</name>
</gene>
<keyword evidence="1" id="KW-0472">Membrane</keyword>
<dbReference type="EMBL" id="BAABHX010000002">
    <property type="protein sequence ID" value="GAA5090181.1"/>
    <property type="molecule type" value="Genomic_DNA"/>
</dbReference>
<comment type="caution">
    <text evidence="2">The sequence shown here is derived from an EMBL/GenBank/DDBJ whole genome shotgun (WGS) entry which is preliminary data.</text>
</comment>
<name>A0ABP9M6U7_9FLAO</name>
<keyword evidence="1" id="KW-1133">Transmembrane helix</keyword>
<feature type="transmembrane region" description="Helical" evidence="1">
    <location>
        <begin position="273"/>
        <end position="293"/>
    </location>
</feature>
<feature type="transmembrane region" description="Helical" evidence="1">
    <location>
        <begin position="369"/>
        <end position="388"/>
    </location>
</feature>
<dbReference type="RefSeq" id="WP_345202088.1">
    <property type="nucleotide sequence ID" value="NZ_BAABHX010000002.1"/>
</dbReference>
<keyword evidence="1" id="KW-0812">Transmembrane</keyword>
<organism evidence="2 3">
    <name type="scientific">Chryseobacterium ginsengisoli</name>
    <dbReference type="NCBI Taxonomy" id="363853"/>
    <lineage>
        <taxon>Bacteria</taxon>
        <taxon>Pseudomonadati</taxon>
        <taxon>Bacteroidota</taxon>
        <taxon>Flavobacteriia</taxon>
        <taxon>Flavobacteriales</taxon>
        <taxon>Weeksellaceae</taxon>
        <taxon>Chryseobacterium group</taxon>
        <taxon>Chryseobacterium</taxon>
    </lineage>
</organism>
<protein>
    <submittedName>
        <fullName evidence="2">Uncharacterized protein</fullName>
    </submittedName>
</protein>
<evidence type="ECO:0000256" key="1">
    <source>
        <dbReference type="SAM" id="Phobius"/>
    </source>
</evidence>
<keyword evidence="3" id="KW-1185">Reference proteome</keyword>
<evidence type="ECO:0000313" key="3">
    <source>
        <dbReference type="Proteomes" id="UP001500353"/>
    </source>
</evidence>
<reference evidence="3" key="1">
    <citation type="journal article" date="2019" name="Int. J. Syst. Evol. Microbiol.">
        <title>The Global Catalogue of Microorganisms (GCM) 10K type strain sequencing project: providing services to taxonomists for standard genome sequencing and annotation.</title>
        <authorList>
            <consortium name="The Broad Institute Genomics Platform"/>
            <consortium name="The Broad Institute Genome Sequencing Center for Infectious Disease"/>
            <person name="Wu L."/>
            <person name="Ma J."/>
        </authorList>
    </citation>
    <scope>NUCLEOTIDE SEQUENCE [LARGE SCALE GENOMIC DNA]</scope>
    <source>
        <strain evidence="3">JCM 18019</strain>
    </source>
</reference>
<feature type="transmembrane region" description="Helical" evidence="1">
    <location>
        <begin position="339"/>
        <end position="363"/>
    </location>
</feature>
<sequence>MINFSLKEFVDENIQNFDPQNPQDIIKAEKLLKAESKLNNTFTINEIEEFLEYIKNQEQNFDNILNLSVIKSIYNDKYPENLKNKPDLRNISESEIEEFREVFIPFLKEFISVSVRNNQWQNLIYFQHFYAQFFSAESLDFYTVLLHDKNDLIIEGIIKNNNLTYLKKNYPFAVDKKFYYLQSLVDNFEFDRDILTINNVVAEHQKTSIDNKVVLGEILTAIFHFNASNDLTKNVIRKNQAIAEDWKNQKKGILSNLAYHIAAFFAKDQNPGLILFLSIVIFGVYILSFFFVISIDREALMFYGVVNLVAIYLAYRNFKYYFSLFDHKNLTDTLGKISATLLITMIVGFPLMLVVGFGLAYVFDSASEGKFPSGIIAPLIIIGVRIFLNKNK</sequence>